<dbReference type="EMBL" id="CP027860">
    <property type="protein sequence ID" value="AVP96339.1"/>
    <property type="molecule type" value="Genomic_DNA"/>
</dbReference>
<evidence type="ECO:0000313" key="6">
    <source>
        <dbReference type="Proteomes" id="UP000241074"/>
    </source>
</evidence>
<proteinExistence type="predicted"/>
<dbReference type="Gene3D" id="1.10.10.10">
    <property type="entry name" value="Winged helix-like DNA-binding domain superfamily/Winged helix DNA-binding domain"/>
    <property type="match status" value="1"/>
</dbReference>
<dbReference type="Pfam" id="PF01638">
    <property type="entry name" value="HxlR"/>
    <property type="match status" value="1"/>
</dbReference>
<name>A0A2P1PND1_9GAMM</name>
<dbReference type="PANTHER" id="PTHR33204">
    <property type="entry name" value="TRANSCRIPTIONAL REGULATOR, MARR FAMILY"/>
    <property type="match status" value="1"/>
</dbReference>
<evidence type="ECO:0000259" key="4">
    <source>
        <dbReference type="PROSITE" id="PS51118"/>
    </source>
</evidence>
<reference evidence="5 6" key="1">
    <citation type="submission" date="2018-03" db="EMBL/GenBank/DDBJ databases">
        <title>Ahniella affigens gen. nov., sp. nov., a gammaproteobacterium isolated from sandy soil near a stream.</title>
        <authorList>
            <person name="Ko Y."/>
            <person name="Kim J.-H."/>
        </authorList>
    </citation>
    <scope>NUCLEOTIDE SEQUENCE [LARGE SCALE GENOMIC DNA]</scope>
    <source>
        <strain evidence="5 6">D13</strain>
    </source>
</reference>
<keyword evidence="3" id="KW-0804">Transcription</keyword>
<dbReference type="Proteomes" id="UP000241074">
    <property type="component" value="Chromosome"/>
</dbReference>
<evidence type="ECO:0000313" key="5">
    <source>
        <dbReference type="EMBL" id="AVP96339.1"/>
    </source>
</evidence>
<keyword evidence="2" id="KW-0238">DNA-binding</keyword>
<dbReference type="InterPro" id="IPR002577">
    <property type="entry name" value="HTH_HxlR"/>
</dbReference>
<sequence>MTLLNPPSQRSGCPIHIALEVVGDRWTLLVVRDLLFKGAHTYKALQNAGEGIATNILSDRLHTLVATGLVEKWPNPNDARQHDYHLTEAGFALAPTLVEMVLWSAAHFETDAPPETLALMRSNRAEFLTLLHKQWQAGRNAVAMVSGGAIVPTPRRRKT</sequence>
<reference evidence="5 6" key="2">
    <citation type="submission" date="2018-03" db="EMBL/GenBank/DDBJ databases">
        <authorList>
            <person name="Keele B.F."/>
        </authorList>
    </citation>
    <scope>NUCLEOTIDE SEQUENCE [LARGE SCALE GENOMIC DNA]</scope>
    <source>
        <strain evidence="5 6">D13</strain>
    </source>
</reference>
<dbReference type="GO" id="GO:0003677">
    <property type="term" value="F:DNA binding"/>
    <property type="evidence" value="ECO:0007669"/>
    <property type="project" value="UniProtKB-KW"/>
</dbReference>
<accession>A0A2P1PND1</accession>
<dbReference type="PANTHER" id="PTHR33204:SF37">
    <property type="entry name" value="HTH-TYPE TRANSCRIPTIONAL REGULATOR YODB"/>
    <property type="match status" value="1"/>
</dbReference>
<dbReference type="SUPFAM" id="SSF46785">
    <property type="entry name" value="Winged helix' DNA-binding domain"/>
    <property type="match status" value="1"/>
</dbReference>
<dbReference type="InterPro" id="IPR036390">
    <property type="entry name" value="WH_DNA-bd_sf"/>
</dbReference>
<evidence type="ECO:0000256" key="2">
    <source>
        <dbReference type="ARBA" id="ARBA00023125"/>
    </source>
</evidence>
<keyword evidence="6" id="KW-1185">Reference proteome</keyword>
<evidence type="ECO:0000256" key="3">
    <source>
        <dbReference type="ARBA" id="ARBA00023163"/>
    </source>
</evidence>
<dbReference type="AlphaFoldDB" id="A0A2P1PND1"/>
<feature type="domain" description="HTH hxlR-type" evidence="4">
    <location>
        <begin position="13"/>
        <end position="112"/>
    </location>
</feature>
<dbReference type="InterPro" id="IPR036388">
    <property type="entry name" value="WH-like_DNA-bd_sf"/>
</dbReference>
<organism evidence="5 6">
    <name type="scientific">Ahniella affigens</name>
    <dbReference type="NCBI Taxonomy" id="2021234"/>
    <lineage>
        <taxon>Bacteria</taxon>
        <taxon>Pseudomonadati</taxon>
        <taxon>Pseudomonadota</taxon>
        <taxon>Gammaproteobacteria</taxon>
        <taxon>Lysobacterales</taxon>
        <taxon>Rhodanobacteraceae</taxon>
        <taxon>Ahniella</taxon>
    </lineage>
</organism>
<gene>
    <name evidence="5" type="ORF">C7S18_03655</name>
</gene>
<keyword evidence="1" id="KW-0805">Transcription regulation</keyword>
<dbReference type="KEGG" id="xba:C7S18_03655"/>
<dbReference type="PROSITE" id="PS51118">
    <property type="entry name" value="HTH_HXLR"/>
    <property type="match status" value="1"/>
</dbReference>
<protein>
    <submittedName>
        <fullName evidence="5">Transcriptional regulator</fullName>
    </submittedName>
</protein>
<evidence type="ECO:0000256" key="1">
    <source>
        <dbReference type="ARBA" id="ARBA00023015"/>
    </source>
</evidence>
<dbReference type="OrthoDB" id="9807069at2"/>